<name>A0ACC2LB61_PERAE</name>
<gene>
    <name evidence="1" type="ORF">MRB53_023670</name>
</gene>
<evidence type="ECO:0000313" key="1">
    <source>
        <dbReference type="EMBL" id="KAJ8630347.1"/>
    </source>
</evidence>
<protein>
    <submittedName>
        <fullName evidence="1">Uncharacterized protein</fullName>
    </submittedName>
</protein>
<comment type="caution">
    <text evidence="1">The sequence shown here is derived from an EMBL/GenBank/DDBJ whole genome shotgun (WGS) entry which is preliminary data.</text>
</comment>
<accession>A0ACC2LB61</accession>
<sequence length="768" mass="85570">MLSGSLGVMDGCLRVLKLRGSSVANKMSLPLQEKISGKKSLRRVSDFLLIFLLLSLIFYRLLHLKEQGPVWVLALICETWFIFTSLLGLNIQWSAVNRKTYPDRLLERVKNLPPVDIFVTTADSTLEPPIITVNTVLSLLAVDYPAHKLACYVSDDGGSPITFYSLVEASKFAKIWVPFCKKYGVQVRAPSMYFTKKPEEVPHGHSSDVFMQEWENMESHYNELCKKIEAAVKKSVPCNLTNEFGADFYDFEHGNHPSMVKVILENKKSDGDEPPHLVYVAREKRPGQPHHFKAGAMNVLTRVSGVMTNAPFLLNVDCDMFVNNPQVVLHAMCLLLGTEERESGFVQFPQMFYGSLKDDPFGSSLVVSQEVTVRGFDGIQGPMYGGTGCFHRRKIIFGLPPDYDQIKGTKLSPKNGDFGKALLQKFGNSATLAESVTQITTSGATKDELHKLSDCIDAAHEVASCRYELNTHWGNEVGWVYGSTTEDVLTGIKIHSMGWASAYCTPVPPAFLGCAPQGGTTNLVQVKRWATGLLEILVGSNSPLIATFSKKLRFRQCLVYLFLNIWAVRSLPEVCYAVLPAYCILTNNSLWPKMSEPAILIPATLFVHYNFRTLMDYLLLRLSVRAWWNTQRMEKISATACLFSILAVLLKLLGLEETIFEVTRKDQNETNSEPVADVGKFTFDASPIFVPGVTLVFLHMAALVVGLSRVQAMAHGEAGPGPGEMLCSVWVLLYFIPFIKGLFRRGSYGIPWTTIFKAGVLAFLFMQI</sequence>
<organism evidence="1 2">
    <name type="scientific">Persea americana</name>
    <name type="common">Avocado</name>
    <dbReference type="NCBI Taxonomy" id="3435"/>
    <lineage>
        <taxon>Eukaryota</taxon>
        <taxon>Viridiplantae</taxon>
        <taxon>Streptophyta</taxon>
        <taxon>Embryophyta</taxon>
        <taxon>Tracheophyta</taxon>
        <taxon>Spermatophyta</taxon>
        <taxon>Magnoliopsida</taxon>
        <taxon>Magnoliidae</taxon>
        <taxon>Laurales</taxon>
        <taxon>Lauraceae</taxon>
        <taxon>Persea</taxon>
    </lineage>
</organism>
<keyword evidence="2" id="KW-1185">Reference proteome</keyword>
<dbReference type="EMBL" id="CM056815">
    <property type="protein sequence ID" value="KAJ8630347.1"/>
    <property type="molecule type" value="Genomic_DNA"/>
</dbReference>
<dbReference type="Proteomes" id="UP001234297">
    <property type="component" value="Chromosome 7"/>
</dbReference>
<reference evidence="1 2" key="1">
    <citation type="journal article" date="2022" name="Hortic Res">
        <title>A haplotype resolved chromosomal level avocado genome allows analysis of novel avocado genes.</title>
        <authorList>
            <person name="Nath O."/>
            <person name="Fletcher S.J."/>
            <person name="Hayward A."/>
            <person name="Shaw L.M."/>
            <person name="Masouleh A.K."/>
            <person name="Furtado A."/>
            <person name="Henry R.J."/>
            <person name="Mitter N."/>
        </authorList>
    </citation>
    <scope>NUCLEOTIDE SEQUENCE [LARGE SCALE GENOMIC DNA]</scope>
    <source>
        <strain evidence="2">cv. Hass</strain>
    </source>
</reference>
<evidence type="ECO:0000313" key="2">
    <source>
        <dbReference type="Proteomes" id="UP001234297"/>
    </source>
</evidence>
<proteinExistence type="predicted"/>